<organism evidence="1 2">
    <name type="scientific">Methanolobus vulcani</name>
    <dbReference type="NCBI Taxonomy" id="38026"/>
    <lineage>
        <taxon>Archaea</taxon>
        <taxon>Methanobacteriati</taxon>
        <taxon>Methanobacteriota</taxon>
        <taxon>Stenosarchaea group</taxon>
        <taxon>Methanomicrobia</taxon>
        <taxon>Methanosarcinales</taxon>
        <taxon>Methanosarcinaceae</taxon>
        <taxon>Methanolobus</taxon>
    </lineage>
</organism>
<evidence type="ECO:0000313" key="1">
    <source>
        <dbReference type="EMBL" id="SDG20699.1"/>
    </source>
</evidence>
<name>A0A7Z7B0W1_9EURY</name>
<proteinExistence type="predicted"/>
<evidence type="ECO:0000313" key="2">
    <source>
        <dbReference type="Proteomes" id="UP000199259"/>
    </source>
</evidence>
<keyword evidence="2" id="KW-1185">Reference proteome</keyword>
<evidence type="ECO:0008006" key="3">
    <source>
        <dbReference type="Google" id="ProtNLM"/>
    </source>
</evidence>
<accession>A0A7Z7B0W1</accession>
<comment type="caution">
    <text evidence="1">The sequence shown here is derived from an EMBL/GenBank/DDBJ whole genome shotgun (WGS) entry which is preliminary data.</text>
</comment>
<dbReference type="Proteomes" id="UP000199259">
    <property type="component" value="Unassembled WGS sequence"/>
</dbReference>
<gene>
    <name evidence="1" type="ORF">SAMN04488589_2411</name>
</gene>
<dbReference type="OrthoDB" id="29226at2157"/>
<dbReference type="AlphaFoldDB" id="A0A7Z7B0W1"/>
<dbReference type="EMBL" id="FNCA01000009">
    <property type="protein sequence ID" value="SDG20699.1"/>
    <property type="molecule type" value="Genomic_DNA"/>
</dbReference>
<dbReference type="RefSeq" id="WP_091710697.1">
    <property type="nucleotide sequence ID" value="NZ_FNCA01000009.1"/>
</dbReference>
<sequence length="160" mass="18172">MANEKILSKVLDIIGLGKPDMSDFDNRLQYQKVIYLLQASGLSLGYGYNWYLKGPYSSPLAHTLFAIDDNTFESSKGLVFKNNEVIEEKLEAFKKKLGEDIKDVNYLEILASLHYINKANFAGNGKGKELTEKLFQVKPYLKEADPILIEKALNNLKDYN</sequence>
<protein>
    <recommendedName>
        <fullName evidence="3">Antitoxin SocA-like Panacea domain-containing protein</fullName>
    </recommendedName>
</protein>
<reference evidence="1 2" key="1">
    <citation type="submission" date="2016-10" db="EMBL/GenBank/DDBJ databases">
        <authorList>
            <person name="Varghese N."/>
            <person name="Submissions S."/>
        </authorList>
    </citation>
    <scope>NUCLEOTIDE SEQUENCE [LARGE SCALE GENOMIC DNA]</scope>
    <source>
        <strain evidence="1 2">PL 12/M</strain>
    </source>
</reference>